<keyword evidence="2" id="KW-1185">Reference proteome</keyword>
<proteinExistence type="predicted"/>
<dbReference type="Proteomes" id="UP001054945">
    <property type="component" value="Unassembled WGS sequence"/>
</dbReference>
<reference evidence="1 2" key="1">
    <citation type="submission" date="2021-06" db="EMBL/GenBank/DDBJ databases">
        <title>Caerostris extrusa draft genome.</title>
        <authorList>
            <person name="Kono N."/>
            <person name="Arakawa K."/>
        </authorList>
    </citation>
    <scope>NUCLEOTIDE SEQUENCE [LARGE SCALE GENOMIC DNA]</scope>
</reference>
<name>A0AAV4UK24_CAEEX</name>
<evidence type="ECO:0000313" key="1">
    <source>
        <dbReference type="EMBL" id="GIY58211.1"/>
    </source>
</evidence>
<accession>A0AAV4UK24</accession>
<sequence>MEWLLFYSFFTDRIGLDSKGPDRSNQIGTVTCKISGFLCQGHFFMLLHEEMSMKSLQWELVVNALAIGTEALF</sequence>
<gene>
    <name evidence="1" type="ORF">CEXT_192201</name>
</gene>
<protein>
    <submittedName>
        <fullName evidence="1">Uncharacterized protein</fullName>
    </submittedName>
</protein>
<evidence type="ECO:0000313" key="2">
    <source>
        <dbReference type="Proteomes" id="UP001054945"/>
    </source>
</evidence>
<comment type="caution">
    <text evidence="1">The sequence shown here is derived from an EMBL/GenBank/DDBJ whole genome shotgun (WGS) entry which is preliminary data.</text>
</comment>
<organism evidence="1 2">
    <name type="scientific">Caerostris extrusa</name>
    <name type="common">Bark spider</name>
    <name type="synonym">Caerostris bankana</name>
    <dbReference type="NCBI Taxonomy" id="172846"/>
    <lineage>
        <taxon>Eukaryota</taxon>
        <taxon>Metazoa</taxon>
        <taxon>Ecdysozoa</taxon>
        <taxon>Arthropoda</taxon>
        <taxon>Chelicerata</taxon>
        <taxon>Arachnida</taxon>
        <taxon>Araneae</taxon>
        <taxon>Araneomorphae</taxon>
        <taxon>Entelegynae</taxon>
        <taxon>Araneoidea</taxon>
        <taxon>Araneidae</taxon>
        <taxon>Caerostris</taxon>
    </lineage>
</organism>
<dbReference type="AlphaFoldDB" id="A0AAV4UK24"/>
<dbReference type="EMBL" id="BPLR01013035">
    <property type="protein sequence ID" value="GIY58211.1"/>
    <property type="molecule type" value="Genomic_DNA"/>
</dbReference>